<dbReference type="GO" id="GO:0043565">
    <property type="term" value="F:sequence-specific DNA binding"/>
    <property type="evidence" value="ECO:0007669"/>
    <property type="project" value="InterPro"/>
</dbReference>
<protein>
    <submittedName>
        <fullName evidence="4">Dna binding response regulator PrrA (RegA)</fullName>
    </submittedName>
</protein>
<dbReference type="InterPro" id="IPR001789">
    <property type="entry name" value="Sig_transdc_resp-reg_receiver"/>
</dbReference>
<dbReference type="PANTHER" id="PTHR44591:SF14">
    <property type="entry name" value="PROTEIN PILG"/>
    <property type="match status" value="1"/>
</dbReference>
<dbReference type="EMBL" id="UOEY01000075">
    <property type="protein sequence ID" value="VAW39492.1"/>
    <property type="molecule type" value="Genomic_DNA"/>
</dbReference>
<keyword evidence="1" id="KW-0597">Phosphoprotein</keyword>
<dbReference type="InterPro" id="IPR002197">
    <property type="entry name" value="HTH_Fis"/>
</dbReference>
<evidence type="ECO:0000313" key="4">
    <source>
        <dbReference type="EMBL" id="VAW39492.1"/>
    </source>
</evidence>
<dbReference type="AlphaFoldDB" id="A0A3B0VKC7"/>
<dbReference type="GO" id="GO:0000160">
    <property type="term" value="P:phosphorelay signal transduction system"/>
    <property type="evidence" value="ECO:0007669"/>
    <property type="project" value="UniProtKB-KW"/>
</dbReference>
<dbReference type="PANTHER" id="PTHR44591">
    <property type="entry name" value="STRESS RESPONSE REGULATOR PROTEIN 1"/>
    <property type="match status" value="1"/>
</dbReference>
<dbReference type="InterPro" id="IPR009057">
    <property type="entry name" value="Homeodomain-like_sf"/>
</dbReference>
<gene>
    <name evidence="4" type="ORF">MNBD_DELTA04-350</name>
</gene>
<dbReference type="PROSITE" id="PS50110">
    <property type="entry name" value="RESPONSE_REGULATORY"/>
    <property type="match status" value="1"/>
</dbReference>
<dbReference type="SUPFAM" id="SSF46689">
    <property type="entry name" value="Homeodomain-like"/>
    <property type="match status" value="1"/>
</dbReference>
<dbReference type="Pfam" id="PF02954">
    <property type="entry name" value="HTH_8"/>
    <property type="match status" value="1"/>
</dbReference>
<dbReference type="Pfam" id="PF00072">
    <property type="entry name" value="Response_reg"/>
    <property type="match status" value="1"/>
</dbReference>
<organism evidence="4">
    <name type="scientific">hydrothermal vent metagenome</name>
    <dbReference type="NCBI Taxonomy" id="652676"/>
    <lineage>
        <taxon>unclassified sequences</taxon>
        <taxon>metagenomes</taxon>
        <taxon>ecological metagenomes</taxon>
    </lineage>
</organism>
<dbReference type="InterPro" id="IPR011006">
    <property type="entry name" value="CheY-like_superfamily"/>
</dbReference>
<dbReference type="SUPFAM" id="SSF52172">
    <property type="entry name" value="CheY-like"/>
    <property type="match status" value="1"/>
</dbReference>
<proteinExistence type="predicted"/>
<evidence type="ECO:0000256" key="1">
    <source>
        <dbReference type="ARBA" id="ARBA00022553"/>
    </source>
</evidence>
<accession>A0A3B0VKC7</accession>
<sequence>MAPTILLVDDEDFFRERLGRAFKKRGCKVFLAANYDEAMRIIKESRPEMAVVDLKMPGKSGLELIKDALALHPEMRIVVLTGYGSIATATKAVKSGAHSYLPKPTDVDDILKTLTLAASPDDSATPDDFQTPSLARMEWEHITRVLYDCRGNISAAAKILGLHRRTLQRKLDKFPPDS</sequence>
<dbReference type="Gene3D" id="3.40.50.2300">
    <property type="match status" value="1"/>
</dbReference>
<dbReference type="SMART" id="SM00448">
    <property type="entry name" value="REC"/>
    <property type="match status" value="1"/>
</dbReference>
<dbReference type="InterPro" id="IPR050595">
    <property type="entry name" value="Bact_response_regulator"/>
</dbReference>
<feature type="domain" description="Response regulatory" evidence="3">
    <location>
        <begin position="4"/>
        <end position="118"/>
    </location>
</feature>
<reference evidence="4" key="1">
    <citation type="submission" date="2018-06" db="EMBL/GenBank/DDBJ databases">
        <authorList>
            <person name="Zhirakovskaya E."/>
        </authorList>
    </citation>
    <scope>NUCLEOTIDE SEQUENCE</scope>
</reference>
<evidence type="ECO:0000256" key="2">
    <source>
        <dbReference type="ARBA" id="ARBA00023012"/>
    </source>
</evidence>
<keyword evidence="2" id="KW-0902">Two-component regulatory system</keyword>
<dbReference type="CDD" id="cd17563">
    <property type="entry name" value="REC_RegA-like"/>
    <property type="match status" value="1"/>
</dbReference>
<dbReference type="Gene3D" id="1.10.10.60">
    <property type="entry name" value="Homeodomain-like"/>
    <property type="match status" value="1"/>
</dbReference>
<dbReference type="PRINTS" id="PR01590">
    <property type="entry name" value="HTHFIS"/>
</dbReference>
<evidence type="ECO:0000259" key="3">
    <source>
        <dbReference type="PROSITE" id="PS50110"/>
    </source>
</evidence>
<name>A0A3B0VKC7_9ZZZZ</name>